<dbReference type="SUPFAM" id="SSF52058">
    <property type="entry name" value="L domain-like"/>
    <property type="match status" value="1"/>
</dbReference>
<evidence type="ECO:0000259" key="2">
    <source>
        <dbReference type="Pfam" id="PF12819"/>
    </source>
</evidence>
<dbReference type="Gramene" id="ERN12170">
    <property type="protein sequence ID" value="ERN12170"/>
    <property type="gene ID" value="AMTR_s00034p00081660"/>
</dbReference>
<evidence type="ECO:0000256" key="1">
    <source>
        <dbReference type="ARBA" id="ARBA00004167"/>
    </source>
</evidence>
<dbReference type="AlphaFoldDB" id="W1PXM4"/>
<dbReference type="PANTHER" id="PTHR45631">
    <property type="entry name" value="OS07G0107800 PROTEIN-RELATED"/>
    <property type="match status" value="1"/>
</dbReference>
<dbReference type="Gene3D" id="3.80.10.10">
    <property type="entry name" value="Ribonuclease Inhibitor"/>
    <property type="match status" value="1"/>
</dbReference>
<comment type="subcellular location">
    <subcellularLocation>
        <location evidence="1">Membrane</location>
        <topology evidence="1">Single-pass membrane protein</topology>
    </subcellularLocation>
</comment>
<sequence length="265" mass="29136">MTRRNQTIMSIYFFHYRASDDPYDRIWTPFNVSNGLSTVTSEATLITTSVPDEPPPAVMQTTATSGSATTPIDLTLKLSASYAYLTMYFTEPIELEATRNRSFNIYGDGKLLYGPVIPPYASTVEITAPNTSVSATTKISFVPTAQSTLPPVISAMEVYLIGGPLKKGTNENDLKGLKALQNEFEQLQAWGGDPCLPANFIWERVVCTKDASPRITALNLEDFELSGSLPDFSSMNELQIINLKNNSLNGNVPDFLADFPKLNEL</sequence>
<evidence type="ECO:0000313" key="3">
    <source>
        <dbReference type="EMBL" id="ERN12170.1"/>
    </source>
</evidence>
<dbReference type="EMBL" id="KI392616">
    <property type="protein sequence ID" value="ERN12170.1"/>
    <property type="molecule type" value="Genomic_DNA"/>
</dbReference>
<dbReference type="HOGENOM" id="CLU_077583_1_0_1"/>
<protein>
    <recommendedName>
        <fullName evidence="2">Malectin-like domain-containing protein</fullName>
    </recommendedName>
</protein>
<dbReference type="PANTHER" id="PTHR45631:SF44">
    <property type="entry name" value="CARBOHYDRATE-BINDING PROTEIN OF THE ER PROTEIN"/>
    <property type="match status" value="1"/>
</dbReference>
<dbReference type="eggNOG" id="ENOG502QVXJ">
    <property type="taxonomic scope" value="Eukaryota"/>
</dbReference>
<accession>W1PXM4</accession>
<dbReference type="OMA" id="TGRDEYP"/>
<gene>
    <name evidence="3" type="ORF">AMTR_s00034p00081660</name>
</gene>
<feature type="domain" description="Malectin-like" evidence="2">
    <location>
        <begin position="15"/>
        <end position="160"/>
    </location>
</feature>
<dbReference type="Pfam" id="PF12819">
    <property type="entry name" value="Malectin_like"/>
    <property type="match status" value="1"/>
</dbReference>
<dbReference type="STRING" id="13333.W1PXM4"/>
<evidence type="ECO:0000313" key="4">
    <source>
        <dbReference type="Proteomes" id="UP000017836"/>
    </source>
</evidence>
<name>W1PXM4_AMBTC</name>
<dbReference type="InterPro" id="IPR032675">
    <property type="entry name" value="LRR_dom_sf"/>
</dbReference>
<dbReference type="Proteomes" id="UP000017836">
    <property type="component" value="Unassembled WGS sequence"/>
</dbReference>
<keyword evidence="4" id="KW-1185">Reference proteome</keyword>
<dbReference type="GO" id="GO:0016020">
    <property type="term" value="C:membrane"/>
    <property type="evidence" value="ECO:0007669"/>
    <property type="project" value="UniProtKB-SubCell"/>
</dbReference>
<reference evidence="4" key="1">
    <citation type="journal article" date="2013" name="Science">
        <title>The Amborella genome and the evolution of flowering plants.</title>
        <authorList>
            <consortium name="Amborella Genome Project"/>
        </authorList>
    </citation>
    <scope>NUCLEOTIDE SEQUENCE [LARGE SCALE GENOMIC DNA]</scope>
</reference>
<organism evidence="3 4">
    <name type="scientific">Amborella trichopoda</name>
    <dbReference type="NCBI Taxonomy" id="13333"/>
    <lineage>
        <taxon>Eukaryota</taxon>
        <taxon>Viridiplantae</taxon>
        <taxon>Streptophyta</taxon>
        <taxon>Embryophyta</taxon>
        <taxon>Tracheophyta</taxon>
        <taxon>Spermatophyta</taxon>
        <taxon>Magnoliopsida</taxon>
        <taxon>Amborellales</taxon>
        <taxon>Amborellaceae</taxon>
        <taxon>Amborella</taxon>
    </lineage>
</organism>
<proteinExistence type="predicted"/>
<dbReference type="InterPro" id="IPR024788">
    <property type="entry name" value="Malectin-like_Carb-bd_dom"/>
</dbReference>